<dbReference type="EMBL" id="JBHRTS010000002">
    <property type="protein sequence ID" value="MFC3193377.1"/>
    <property type="molecule type" value="Genomic_DNA"/>
</dbReference>
<accession>A0ABV7JD91</accession>
<dbReference type="SUPFAM" id="SSF52467">
    <property type="entry name" value="DHS-like NAD/FAD-binding domain"/>
    <property type="match status" value="1"/>
</dbReference>
<dbReference type="RefSeq" id="WP_077410058.1">
    <property type="nucleotide sequence ID" value="NZ_JBHRTS010000002.1"/>
</dbReference>
<proteinExistence type="predicted"/>
<dbReference type="Proteomes" id="UP001595533">
    <property type="component" value="Unassembled WGS sequence"/>
</dbReference>
<evidence type="ECO:0000313" key="2">
    <source>
        <dbReference type="Proteomes" id="UP001595533"/>
    </source>
</evidence>
<sequence>MSKEWILISEKVIRSVEETLQSAYLENNDIHNNLNGEEPIKIPSLIPERAPYSYERSEALFWIDRDTYYEEMEFCLLKHHESAIEFIKQNDLKPVFLDLVASIKRKRIVPFIGAGISCSSNYPLWGKALHEISERIDGLDVLKIEEQLLACEYFEVAQILWNAENAQVKSYIRNKFSDGQMPMEGPVGAVNFLPELCDGCIVTTNFDGMIEKVIGKGHITGYMHGLQEGNKFSTKLVQGERCLLKLHGDAEDHETYVFTAEQYDKAYGNPLDFTKPLSKALRQIYVTSSLLFLGCSMSHDKTLELFSEVILDSDFDVPDHFSLLPQPNDGETKNQKEARLNELKIRTLWYPDDDHSYVEKYLALALDMASERLRDF</sequence>
<organism evidence="1 2">
    <name type="scientific">Marinicella sediminis</name>
    <dbReference type="NCBI Taxonomy" id="1792834"/>
    <lineage>
        <taxon>Bacteria</taxon>
        <taxon>Pseudomonadati</taxon>
        <taxon>Pseudomonadota</taxon>
        <taxon>Gammaproteobacteria</taxon>
        <taxon>Lysobacterales</taxon>
        <taxon>Marinicellaceae</taxon>
        <taxon>Marinicella</taxon>
    </lineage>
</organism>
<keyword evidence="2" id="KW-1185">Reference proteome</keyword>
<gene>
    <name evidence="1" type="ORF">ACFODZ_03870</name>
</gene>
<reference evidence="2" key="1">
    <citation type="journal article" date="2019" name="Int. J. Syst. Evol. Microbiol.">
        <title>The Global Catalogue of Microorganisms (GCM) 10K type strain sequencing project: providing services to taxonomists for standard genome sequencing and annotation.</title>
        <authorList>
            <consortium name="The Broad Institute Genomics Platform"/>
            <consortium name="The Broad Institute Genome Sequencing Center for Infectious Disease"/>
            <person name="Wu L."/>
            <person name="Ma J."/>
        </authorList>
    </citation>
    <scope>NUCLEOTIDE SEQUENCE [LARGE SCALE GENOMIC DNA]</scope>
    <source>
        <strain evidence="2">KCTC 42953</strain>
    </source>
</reference>
<comment type="caution">
    <text evidence="1">The sequence shown here is derived from an EMBL/GenBank/DDBJ whole genome shotgun (WGS) entry which is preliminary data.</text>
</comment>
<dbReference type="Pfam" id="PF13289">
    <property type="entry name" value="SIR2_2"/>
    <property type="match status" value="1"/>
</dbReference>
<evidence type="ECO:0000313" key="1">
    <source>
        <dbReference type="EMBL" id="MFC3193377.1"/>
    </source>
</evidence>
<dbReference type="InterPro" id="IPR029035">
    <property type="entry name" value="DHS-like_NAD/FAD-binding_dom"/>
</dbReference>
<protein>
    <submittedName>
        <fullName evidence="1">SIR2 family protein</fullName>
    </submittedName>
</protein>
<name>A0ABV7JD91_9GAMM</name>